<dbReference type="InterPro" id="IPR036951">
    <property type="entry name" value="ArAA_hydroxylase_sf"/>
</dbReference>
<keyword evidence="5" id="KW-0560">Oxidoreductase</keyword>
<comment type="caution">
    <text evidence="9">The sequence shown here is derived from an EMBL/GenBank/DDBJ whole genome shotgun (WGS) entry which is preliminary data.</text>
</comment>
<keyword evidence="10" id="KW-1185">Reference proteome</keyword>
<reference evidence="9" key="1">
    <citation type="submission" date="2022-07" db="EMBL/GenBank/DDBJ databases">
        <title>Phylogenomic reconstructions and comparative analyses of Kickxellomycotina fungi.</title>
        <authorList>
            <person name="Reynolds N.K."/>
            <person name="Stajich J.E."/>
            <person name="Barry K."/>
            <person name="Grigoriev I.V."/>
            <person name="Crous P."/>
            <person name="Smith M.E."/>
        </authorList>
    </citation>
    <scope>NUCLEOTIDE SEQUENCE</scope>
    <source>
        <strain evidence="9">IMI 214461</strain>
    </source>
</reference>
<dbReference type="InterPro" id="IPR001273">
    <property type="entry name" value="ArAA_hydroxylase"/>
</dbReference>
<name>A0A9W8BEK5_9FUNG</name>
<dbReference type="OrthoDB" id="983542at2759"/>
<sequence length="73" mass="8476">YPITQFQPVYFVADSFRDAASKLHEFTSTMKRPFKVRYNPHTQSVEVLGSKDKVQHFARSIRNDMQLLASALE</sequence>
<dbReference type="EMBL" id="JANBQF010001681">
    <property type="protein sequence ID" value="KAJ1996723.1"/>
    <property type="molecule type" value="Genomic_DNA"/>
</dbReference>
<dbReference type="Proteomes" id="UP001150907">
    <property type="component" value="Unassembled WGS sequence"/>
</dbReference>
<accession>A0A9W8BEK5</accession>
<dbReference type="GO" id="GO:0004505">
    <property type="term" value="F:phenylalanine 4-monooxygenase activity"/>
    <property type="evidence" value="ECO:0007669"/>
    <property type="project" value="UniProtKB-EC"/>
</dbReference>
<evidence type="ECO:0000256" key="2">
    <source>
        <dbReference type="ARBA" id="ARBA00009712"/>
    </source>
</evidence>
<proteinExistence type="inferred from homology"/>
<dbReference type="PANTHER" id="PTHR11473:SF24">
    <property type="entry name" value="PHENYLALANINE-4-HYDROXYLASE"/>
    <property type="match status" value="1"/>
</dbReference>
<comment type="cofactor">
    <cofactor evidence="1">
        <name>Fe(2+)</name>
        <dbReference type="ChEBI" id="CHEBI:29033"/>
    </cofactor>
</comment>
<keyword evidence="7" id="KW-0503">Monooxygenase</keyword>
<evidence type="ECO:0000313" key="10">
    <source>
        <dbReference type="Proteomes" id="UP001150907"/>
    </source>
</evidence>
<dbReference type="GO" id="GO:0005506">
    <property type="term" value="F:iron ion binding"/>
    <property type="evidence" value="ECO:0007669"/>
    <property type="project" value="InterPro"/>
</dbReference>
<keyword evidence="4" id="KW-0479">Metal-binding</keyword>
<gene>
    <name evidence="9" type="ORF">H4R26_006089</name>
</gene>
<evidence type="ECO:0000313" key="9">
    <source>
        <dbReference type="EMBL" id="KAJ1996723.1"/>
    </source>
</evidence>
<evidence type="ECO:0000256" key="5">
    <source>
        <dbReference type="ARBA" id="ARBA00023002"/>
    </source>
</evidence>
<evidence type="ECO:0000256" key="4">
    <source>
        <dbReference type="ARBA" id="ARBA00022723"/>
    </source>
</evidence>
<comment type="similarity">
    <text evidence="2">Belongs to the biopterin-dependent aromatic amino acid hydroxylase family.</text>
</comment>
<keyword evidence="6" id="KW-0408">Iron</keyword>
<evidence type="ECO:0000256" key="3">
    <source>
        <dbReference type="ARBA" id="ARBA00011995"/>
    </source>
</evidence>
<dbReference type="Pfam" id="PF00351">
    <property type="entry name" value="Biopterin_H"/>
    <property type="match status" value="1"/>
</dbReference>
<feature type="non-terminal residue" evidence="9">
    <location>
        <position position="1"/>
    </location>
</feature>
<dbReference type="SUPFAM" id="SSF56534">
    <property type="entry name" value="Aromatic aminoacid monoxygenases, catalytic and oligomerization domains"/>
    <property type="match status" value="1"/>
</dbReference>
<feature type="domain" description="Biopterin-dependent aromatic amino acid hydroxylase family profile" evidence="8">
    <location>
        <begin position="1"/>
        <end position="73"/>
    </location>
</feature>
<evidence type="ECO:0000256" key="7">
    <source>
        <dbReference type="ARBA" id="ARBA00023033"/>
    </source>
</evidence>
<dbReference type="PANTHER" id="PTHR11473">
    <property type="entry name" value="AROMATIC AMINO ACID HYDROXYLASE"/>
    <property type="match status" value="1"/>
</dbReference>
<organism evidence="9 10">
    <name type="scientific">Coemansia thaxteri</name>
    <dbReference type="NCBI Taxonomy" id="2663907"/>
    <lineage>
        <taxon>Eukaryota</taxon>
        <taxon>Fungi</taxon>
        <taxon>Fungi incertae sedis</taxon>
        <taxon>Zoopagomycota</taxon>
        <taxon>Kickxellomycotina</taxon>
        <taxon>Kickxellomycetes</taxon>
        <taxon>Kickxellales</taxon>
        <taxon>Kickxellaceae</taxon>
        <taxon>Coemansia</taxon>
    </lineage>
</organism>
<evidence type="ECO:0000256" key="1">
    <source>
        <dbReference type="ARBA" id="ARBA00001954"/>
    </source>
</evidence>
<dbReference type="Gene3D" id="1.10.800.10">
    <property type="entry name" value="Aromatic amino acid hydroxylase"/>
    <property type="match status" value="1"/>
</dbReference>
<protein>
    <recommendedName>
        <fullName evidence="3">phenylalanine 4-monooxygenase</fullName>
        <ecNumber evidence="3">1.14.16.1</ecNumber>
    </recommendedName>
</protein>
<dbReference type="EC" id="1.14.16.1" evidence="3"/>
<evidence type="ECO:0000256" key="6">
    <source>
        <dbReference type="ARBA" id="ARBA00023004"/>
    </source>
</evidence>
<dbReference type="InterPro" id="IPR036329">
    <property type="entry name" value="Aro-AA_hydroxylase_C_sf"/>
</dbReference>
<evidence type="ECO:0000259" key="8">
    <source>
        <dbReference type="PROSITE" id="PS51410"/>
    </source>
</evidence>
<dbReference type="AlphaFoldDB" id="A0A9W8BEK5"/>
<dbReference type="PROSITE" id="PS51410">
    <property type="entry name" value="BH4_AAA_HYDROXYL_2"/>
    <property type="match status" value="1"/>
</dbReference>
<dbReference type="InterPro" id="IPR019774">
    <property type="entry name" value="Aromatic-AA_hydroxylase_C"/>
</dbReference>